<dbReference type="EMBL" id="CAJNOQ010023385">
    <property type="protein sequence ID" value="CAF1514484.1"/>
    <property type="molecule type" value="Genomic_DNA"/>
</dbReference>
<dbReference type="OrthoDB" id="8187571at2759"/>
<protein>
    <submittedName>
        <fullName evidence="1">Uncharacterized protein</fullName>
    </submittedName>
</protein>
<sequence>KLVQDYYNKNNGAKLDKFVIPLLLKQLYSYSLRPAYCAGGFAKAGIFPYDKRAIPKENITYSCNNNKKKLTRTVSNECLPSSCGETSPVNSNVMSMNPKSIGIQLRKSPSAPSLLIRSLGTSDFLTTDSTSAVPPTIDTSSLIDNSLTLLNSSESHSNMSARKDFSSSPTVAFEIPSSPQNDTRSGIQHAITATTEQFLKPTVVPNKKRKTMITRSSSESLTSVEALYKLQAKETELKEKKRKKLAFRTPT</sequence>
<accession>A0A815UIS1</accession>
<feature type="non-terminal residue" evidence="1">
    <location>
        <position position="1"/>
    </location>
</feature>
<reference evidence="1" key="1">
    <citation type="submission" date="2021-02" db="EMBL/GenBank/DDBJ databases">
        <authorList>
            <person name="Nowell W R."/>
        </authorList>
    </citation>
    <scope>NUCLEOTIDE SEQUENCE</scope>
</reference>
<dbReference type="Proteomes" id="UP000681722">
    <property type="component" value="Unassembled WGS sequence"/>
</dbReference>
<organism evidence="1 3">
    <name type="scientific">Didymodactylos carnosus</name>
    <dbReference type="NCBI Taxonomy" id="1234261"/>
    <lineage>
        <taxon>Eukaryota</taxon>
        <taxon>Metazoa</taxon>
        <taxon>Spiralia</taxon>
        <taxon>Gnathifera</taxon>
        <taxon>Rotifera</taxon>
        <taxon>Eurotatoria</taxon>
        <taxon>Bdelloidea</taxon>
        <taxon>Philodinida</taxon>
        <taxon>Philodinidae</taxon>
        <taxon>Didymodactylos</taxon>
    </lineage>
</organism>
<evidence type="ECO:0000313" key="2">
    <source>
        <dbReference type="EMBL" id="CAF4374643.1"/>
    </source>
</evidence>
<proteinExistence type="predicted"/>
<name>A0A815UIS1_9BILA</name>
<evidence type="ECO:0000313" key="3">
    <source>
        <dbReference type="Proteomes" id="UP000663829"/>
    </source>
</evidence>
<evidence type="ECO:0000313" key="1">
    <source>
        <dbReference type="EMBL" id="CAF1514484.1"/>
    </source>
</evidence>
<dbReference type="Proteomes" id="UP000663829">
    <property type="component" value="Unassembled WGS sequence"/>
</dbReference>
<gene>
    <name evidence="1" type="ORF">GPM918_LOCUS37263</name>
    <name evidence="2" type="ORF">SRO942_LOCUS38023</name>
</gene>
<comment type="caution">
    <text evidence="1">The sequence shown here is derived from an EMBL/GenBank/DDBJ whole genome shotgun (WGS) entry which is preliminary data.</text>
</comment>
<keyword evidence="3" id="KW-1185">Reference proteome</keyword>
<dbReference type="AlphaFoldDB" id="A0A815UIS1"/>
<dbReference type="EMBL" id="CAJOBC010088926">
    <property type="protein sequence ID" value="CAF4374643.1"/>
    <property type="molecule type" value="Genomic_DNA"/>
</dbReference>